<keyword evidence="3" id="KW-1185">Reference proteome</keyword>
<dbReference type="InterPro" id="IPR046029">
    <property type="entry name" value="DUF5987"/>
</dbReference>
<gene>
    <name evidence="2" type="ORF">EFL95_14135</name>
</gene>
<proteinExistence type="predicted"/>
<comment type="caution">
    <text evidence="2">The sequence shown here is derived from an EMBL/GenBank/DDBJ whole genome shotgun (WGS) entry which is preliminary data.</text>
</comment>
<dbReference type="InterPro" id="IPR006311">
    <property type="entry name" value="TAT_signal"/>
</dbReference>
<evidence type="ECO:0000313" key="2">
    <source>
        <dbReference type="EMBL" id="RNL80052.1"/>
    </source>
</evidence>
<sequence>MIPTLSRRRLLQTAAAAVAVLPLVTPDSAYAGTSIQRDTLEAFADTVVPGAKRFAGDRIVAGATAGPGAVDAGAWLLYNDPDVGLAVAIPGLVAAINAEAAAYALTHRTLLDVRVPPFVALDFDARTAVVGQLLRGSGVVQLLWYAVAAMAMLAFHTAGHLDTAAAVRAGHPGLAWLGFPLPDPDGIWRFPDFSYRQELAALHPLTTNTGNPA</sequence>
<reference evidence="2 3" key="1">
    <citation type="submission" date="2018-11" db="EMBL/GenBank/DDBJ databases">
        <authorList>
            <person name="Li F."/>
        </authorList>
    </citation>
    <scope>NUCLEOTIDE SEQUENCE [LARGE SCALE GENOMIC DNA]</scope>
    <source>
        <strain evidence="2 3">KIS18-7</strain>
    </source>
</reference>
<dbReference type="Proteomes" id="UP000277094">
    <property type="component" value="Unassembled WGS sequence"/>
</dbReference>
<evidence type="ECO:0000313" key="3">
    <source>
        <dbReference type="Proteomes" id="UP000277094"/>
    </source>
</evidence>
<keyword evidence="1" id="KW-0732">Signal</keyword>
<dbReference type="InterPro" id="IPR019546">
    <property type="entry name" value="TAT_signal_bac_arc"/>
</dbReference>
<dbReference type="Pfam" id="PF19449">
    <property type="entry name" value="DUF5987"/>
    <property type="match status" value="1"/>
</dbReference>
<dbReference type="OrthoDB" id="3371101at2"/>
<protein>
    <submittedName>
        <fullName evidence="2">Twin-arginine translocation signal domain-containing protein</fullName>
    </submittedName>
</protein>
<organism evidence="2 3">
    <name type="scientific">Nocardioides marmorisolisilvae</name>
    <dbReference type="NCBI Taxonomy" id="1542737"/>
    <lineage>
        <taxon>Bacteria</taxon>
        <taxon>Bacillati</taxon>
        <taxon>Actinomycetota</taxon>
        <taxon>Actinomycetes</taxon>
        <taxon>Propionibacteriales</taxon>
        <taxon>Nocardioidaceae</taxon>
        <taxon>Nocardioides</taxon>
    </lineage>
</organism>
<name>A0A3N0DWQ9_9ACTN</name>
<dbReference type="RefSeq" id="WP_123234554.1">
    <property type="nucleotide sequence ID" value="NZ_RJSG01000002.1"/>
</dbReference>
<dbReference type="AlphaFoldDB" id="A0A3N0DWQ9"/>
<evidence type="ECO:0000256" key="1">
    <source>
        <dbReference type="SAM" id="SignalP"/>
    </source>
</evidence>
<dbReference type="EMBL" id="RJSG01000002">
    <property type="protein sequence ID" value="RNL80052.1"/>
    <property type="molecule type" value="Genomic_DNA"/>
</dbReference>
<dbReference type="NCBIfam" id="TIGR01409">
    <property type="entry name" value="TAT_signal_seq"/>
    <property type="match status" value="1"/>
</dbReference>
<feature type="signal peptide" evidence="1">
    <location>
        <begin position="1"/>
        <end position="31"/>
    </location>
</feature>
<feature type="chain" id="PRO_5018168773" evidence="1">
    <location>
        <begin position="32"/>
        <end position="213"/>
    </location>
</feature>
<dbReference type="PROSITE" id="PS51318">
    <property type="entry name" value="TAT"/>
    <property type="match status" value="1"/>
</dbReference>
<accession>A0A3N0DWQ9</accession>